<dbReference type="SUPFAM" id="SSF47323">
    <property type="entry name" value="Anticodon-binding domain of a subclass of class I aminoacyl-tRNA synthetases"/>
    <property type="match status" value="1"/>
</dbReference>
<keyword evidence="10" id="KW-1185">Reference proteome</keyword>
<dbReference type="PANTHER" id="PTHR11956">
    <property type="entry name" value="ARGINYL-TRNA SYNTHETASE"/>
    <property type="match status" value="1"/>
</dbReference>
<dbReference type="AlphaFoldDB" id="A0A1D8G6I2"/>
<protein>
    <recommendedName>
        <fullName evidence="1">arginine--tRNA ligase</fullName>
        <ecNumber evidence="1">6.1.1.19</ecNumber>
    </recommendedName>
</protein>
<dbReference type="Gene3D" id="3.30.1360.70">
    <property type="entry name" value="Arginyl tRNA synthetase N-terminal domain"/>
    <property type="match status" value="1"/>
</dbReference>
<evidence type="ECO:0000256" key="3">
    <source>
        <dbReference type="ARBA" id="ARBA00022741"/>
    </source>
</evidence>
<dbReference type="GO" id="GO:0005737">
    <property type="term" value="C:cytoplasm"/>
    <property type="evidence" value="ECO:0007669"/>
    <property type="project" value="InterPro"/>
</dbReference>
<organism evidence="9 10">
    <name type="scientific">Streptomyces rubrolavendulae</name>
    <dbReference type="NCBI Taxonomy" id="285473"/>
    <lineage>
        <taxon>Bacteria</taxon>
        <taxon>Bacillati</taxon>
        <taxon>Actinomycetota</taxon>
        <taxon>Actinomycetes</taxon>
        <taxon>Kitasatosporales</taxon>
        <taxon>Streptomycetaceae</taxon>
        <taxon>Streptomyces</taxon>
    </lineage>
</organism>
<sequence>MVKPGRVPSPPLAYACPVTPADLSLTVAHAVRRAVGDGDLAVRELPGRLTVERPRPGGLGDWATNAALQLARPSGLPPREVAEVLRRRLLDVPGIARVDITGPGFLNLTLRPDARAGAGRLLVERVRREGMRYGYGDALAGLPEDRVHFRVAEGAGPRVRALTAAVAALLRSQGAPARVDEGGGDGQRGGAGDLGHGDGPRLASPSPGSPGTHGGSPSTHGGSPGTHGASPGTHGGSPGTHGASPGARPRASRGAHPGVRLHARPPHYDLAALPSDVRQWALLRPAPHDRVLDAAPLLRQTESGNGLFTVQYAHARSAALLRNAADLGFSAAYEDGPHDAHPGAAELLAALGDHPAVLLAAARQHAPDRLARHLEVLADAFLGFQHTVLPLGDEKPSAAHRSRLALAEAAGTVLAGGLSLLGVSAPTRL</sequence>
<dbReference type="InterPro" id="IPR036695">
    <property type="entry name" value="Arg-tRNA-synth_N_sf"/>
</dbReference>
<keyword evidence="3" id="KW-0547">Nucleotide-binding</keyword>
<dbReference type="GO" id="GO:0006420">
    <property type="term" value="P:arginyl-tRNA aminoacylation"/>
    <property type="evidence" value="ECO:0007669"/>
    <property type="project" value="InterPro"/>
</dbReference>
<evidence type="ECO:0000256" key="6">
    <source>
        <dbReference type="SAM" id="MobiDB-lite"/>
    </source>
</evidence>
<evidence type="ECO:0000313" key="9">
    <source>
        <dbReference type="EMBL" id="AOT61065.1"/>
    </source>
</evidence>
<evidence type="ECO:0000256" key="4">
    <source>
        <dbReference type="ARBA" id="ARBA00022840"/>
    </source>
</evidence>
<feature type="compositionally biased region" description="Gly residues" evidence="6">
    <location>
        <begin position="184"/>
        <end position="194"/>
    </location>
</feature>
<dbReference type="Pfam" id="PF03485">
    <property type="entry name" value="Arg_tRNA_synt_N"/>
    <property type="match status" value="1"/>
</dbReference>
<name>A0A1D8G6I2_9ACTN</name>
<dbReference type="Gene3D" id="1.10.730.10">
    <property type="entry name" value="Isoleucyl-tRNA Synthetase, Domain 1"/>
    <property type="match status" value="1"/>
</dbReference>
<dbReference type="OrthoDB" id="9803211at2"/>
<evidence type="ECO:0000259" key="7">
    <source>
        <dbReference type="SMART" id="SM00836"/>
    </source>
</evidence>
<dbReference type="STRING" id="285473.A4G23_03943"/>
<feature type="compositionally biased region" description="Low complexity" evidence="6">
    <location>
        <begin position="203"/>
        <end position="232"/>
    </location>
</feature>
<comment type="catalytic activity">
    <reaction evidence="5">
        <text>tRNA(Arg) + L-arginine + ATP = L-arginyl-tRNA(Arg) + AMP + diphosphate</text>
        <dbReference type="Rhea" id="RHEA:20301"/>
        <dbReference type="Rhea" id="RHEA-COMP:9658"/>
        <dbReference type="Rhea" id="RHEA-COMP:9673"/>
        <dbReference type="ChEBI" id="CHEBI:30616"/>
        <dbReference type="ChEBI" id="CHEBI:32682"/>
        <dbReference type="ChEBI" id="CHEBI:33019"/>
        <dbReference type="ChEBI" id="CHEBI:78442"/>
        <dbReference type="ChEBI" id="CHEBI:78513"/>
        <dbReference type="ChEBI" id="CHEBI:456215"/>
        <dbReference type="EC" id="6.1.1.19"/>
    </reaction>
</comment>
<dbReference type="Pfam" id="PF05746">
    <property type="entry name" value="DALR_1"/>
    <property type="match status" value="1"/>
</dbReference>
<feature type="region of interest" description="Disordered" evidence="6">
    <location>
        <begin position="174"/>
        <end position="262"/>
    </location>
</feature>
<dbReference type="GO" id="GO:0004814">
    <property type="term" value="F:arginine-tRNA ligase activity"/>
    <property type="evidence" value="ECO:0007669"/>
    <property type="project" value="UniProtKB-EC"/>
</dbReference>
<evidence type="ECO:0000259" key="8">
    <source>
        <dbReference type="SMART" id="SM01016"/>
    </source>
</evidence>
<keyword evidence="4" id="KW-0067">ATP-binding</keyword>
<reference evidence="9 10" key="1">
    <citation type="submission" date="2016-09" db="EMBL/GenBank/DDBJ databases">
        <title>Streptomyces rubrolavendulae MJM4426 Genome sequencing and assembly.</title>
        <authorList>
            <person name="Kim J.-G."/>
        </authorList>
    </citation>
    <scope>NUCLEOTIDE SEQUENCE [LARGE SCALE GENOMIC DNA]</scope>
    <source>
        <strain evidence="9 10">MJM4426</strain>
    </source>
</reference>
<feature type="domain" description="Arginyl tRNA synthetase N-terminal" evidence="8">
    <location>
        <begin position="21"/>
        <end position="110"/>
    </location>
</feature>
<evidence type="ECO:0000256" key="5">
    <source>
        <dbReference type="ARBA" id="ARBA00049339"/>
    </source>
</evidence>
<dbReference type="InterPro" id="IPR001278">
    <property type="entry name" value="Arg-tRNA-ligase"/>
</dbReference>
<dbReference type="KEGG" id="srn:A4G23_03943"/>
<evidence type="ECO:0000256" key="1">
    <source>
        <dbReference type="ARBA" id="ARBA00012837"/>
    </source>
</evidence>
<keyword evidence="2 9" id="KW-0436">Ligase</keyword>
<feature type="domain" description="DALR anticodon binding" evidence="7">
    <location>
        <begin position="310"/>
        <end position="429"/>
    </location>
</feature>
<dbReference type="SUPFAM" id="SSF55190">
    <property type="entry name" value="Arginyl-tRNA synthetase (ArgRS), N-terminal 'additional' domain"/>
    <property type="match status" value="1"/>
</dbReference>
<dbReference type="EMBL" id="CP017316">
    <property type="protein sequence ID" value="AOT61065.1"/>
    <property type="molecule type" value="Genomic_DNA"/>
</dbReference>
<dbReference type="NCBIfam" id="NF045898">
    <property type="entry name" value="ArgS_rel_codon"/>
    <property type="match status" value="1"/>
</dbReference>
<gene>
    <name evidence="9" type="primary">argS_2</name>
    <name evidence="9" type="ORF">A4G23_03943</name>
</gene>
<dbReference type="PATRIC" id="fig|285473.5.peg.4137"/>
<accession>A0A1D8G6I2</accession>
<dbReference type="InterPro" id="IPR009080">
    <property type="entry name" value="tRNAsynth_Ia_anticodon-bd"/>
</dbReference>
<dbReference type="GO" id="GO:0005524">
    <property type="term" value="F:ATP binding"/>
    <property type="evidence" value="ECO:0007669"/>
    <property type="project" value="UniProtKB-KW"/>
</dbReference>
<dbReference type="EC" id="6.1.1.19" evidence="1"/>
<dbReference type="InterPro" id="IPR005148">
    <property type="entry name" value="Arg-tRNA-synth_N"/>
</dbReference>
<dbReference type="SMART" id="SM00836">
    <property type="entry name" value="DALR_1"/>
    <property type="match status" value="1"/>
</dbReference>
<dbReference type="Proteomes" id="UP000095349">
    <property type="component" value="Chromosome"/>
</dbReference>
<dbReference type="PANTHER" id="PTHR11956:SF5">
    <property type="entry name" value="ARGININE--TRNA LIGASE, CYTOPLASMIC"/>
    <property type="match status" value="1"/>
</dbReference>
<dbReference type="SMART" id="SM01016">
    <property type="entry name" value="Arg_tRNA_synt_N"/>
    <property type="match status" value="1"/>
</dbReference>
<proteinExistence type="predicted"/>
<evidence type="ECO:0000313" key="10">
    <source>
        <dbReference type="Proteomes" id="UP000095349"/>
    </source>
</evidence>
<evidence type="ECO:0000256" key="2">
    <source>
        <dbReference type="ARBA" id="ARBA00022598"/>
    </source>
</evidence>
<dbReference type="InterPro" id="IPR008909">
    <property type="entry name" value="DALR_anticod-bd"/>
</dbReference>